<feature type="domain" description="Glycosyltransferase subfamily 4-like N-terminal" evidence="2">
    <location>
        <begin position="20"/>
        <end position="182"/>
    </location>
</feature>
<dbReference type="Pfam" id="PF13439">
    <property type="entry name" value="Glyco_transf_4"/>
    <property type="match status" value="1"/>
</dbReference>
<dbReference type="CDD" id="cd03801">
    <property type="entry name" value="GT4_PimA-like"/>
    <property type="match status" value="1"/>
</dbReference>
<dbReference type="InterPro" id="IPR028098">
    <property type="entry name" value="Glyco_trans_4-like_N"/>
</dbReference>
<dbReference type="Pfam" id="PF00534">
    <property type="entry name" value="Glycos_transf_1"/>
    <property type="match status" value="1"/>
</dbReference>
<dbReference type="EMBL" id="CP096829">
    <property type="protein sequence ID" value="UPZ16034.1"/>
    <property type="molecule type" value="Genomic_DNA"/>
</dbReference>
<sequence length="394" mass="45472">MHIAFLTPEYSHPSIPKSAGIGTSIKNLVTSLHKSGNDITIFIYDQPVQEIIDDNGVKIHRIKRIKYKFFGWYLYRKHIEKYCSKIIKQENIAIIEAADWTGITAFMHFKIPLVIRFHGSDTYFCHLENRKQKLKNFWFEKLAINKAQAFIAPTTFAGEVSKRLFKIKGKEIKTIHNGLNLQSFENEKPEEFETNLILYAGTLIRKKGVLELPKIFKEVQTDFPDAKLILIGGDAPDIKTDSKSTWELMKTLFAVDGLKNVNYLGKIPYSEMQNYIKKANVCVFPTFAETLGMVTIESMAMQKVVVNSNIGWSEELIIDGESGFLVHPSNHDLYAKRIKQVFEDRQLAQKIREGARARVEEKFDINKLLFDNIDFYQKIINLKKRESDNYLSSE</sequence>
<dbReference type="InterPro" id="IPR001296">
    <property type="entry name" value="Glyco_trans_1"/>
</dbReference>
<evidence type="ECO:0000259" key="2">
    <source>
        <dbReference type="Pfam" id="PF13439"/>
    </source>
</evidence>
<dbReference type="RefSeq" id="WP_248728209.1">
    <property type="nucleotide sequence ID" value="NZ_CP096829.1"/>
</dbReference>
<name>A0ABY4LUY1_9FLAO</name>
<keyword evidence="4" id="KW-1185">Reference proteome</keyword>
<proteinExistence type="predicted"/>
<gene>
    <name evidence="3" type="ORF">M0M44_01505</name>
</gene>
<dbReference type="SUPFAM" id="SSF53756">
    <property type="entry name" value="UDP-Glycosyltransferase/glycogen phosphorylase"/>
    <property type="match status" value="1"/>
</dbReference>
<feature type="domain" description="Glycosyl transferase family 1" evidence="1">
    <location>
        <begin position="191"/>
        <end position="357"/>
    </location>
</feature>
<organism evidence="3 4">
    <name type="scientific">Flavobacterium humidisoli</name>
    <dbReference type="NCBI Taxonomy" id="2937442"/>
    <lineage>
        <taxon>Bacteria</taxon>
        <taxon>Pseudomonadati</taxon>
        <taxon>Bacteroidota</taxon>
        <taxon>Flavobacteriia</taxon>
        <taxon>Flavobacteriales</taxon>
        <taxon>Flavobacteriaceae</taxon>
        <taxon>Flavobacterium</taxon>
    </lineage>
</organism>
<evidence type="ECO:0000313" key="3">
    <source>
        <dbReference type="EMBL" id="UPZ16034.1"/>
    </source>
</evidence>
<dbReference type="PANTHER" id="PTHR45947:SF3">
    <property type="entry name" value="SULFOQUINOVOSYL TRANSFERASE SQD2"/>
    <property type="match status" value="1"/>
</dbReference>
<reference evidence="3 4" key="1">
    <citation type="submission" date="2022-04" db="EMBL/GenBank/DDBJ databases">
        <authorList>
            <person name="Ra J.-S."/>
            <person name="Kim S.-B."/>
        </authorList>
    </citation>
    <scope>NUCLEOTIDE SEQUENCE [LARGE SCALE GENOMIC DNA]</scope>
    <source>
        <strain evidence="3 4">MMS21-Er5</strain>
    </source>
</reference>
<accession>A0ABY4LUY1</accession>
<dbReference type="PANTHER" id="PTHR45947">
    <property type="entry name" value="SULFOQUINOVOSYL TRANSFERASE SQD2"/>
    <property type="match status" value="1"/>
</dbReference>
<evidence type="ECO:0000259" key="1">
    <source>
        <dbReference type="Pfam" id="PF00534"/>
    </source>
</evidence>
<protein>
    <submittedName>
        <fullName evidence="3">Glycosyltransferase family 4 protein</fullName>
    </submittedName>
</protein>
<dbReference type="Gene3D" id="3.40.50.2000">
    <property type="entry name" value="Glycogen Phosphorylase B"/>
    <property type="match status" value="2"/>
</dbReference>
<dbReference type="Proteomes" id="UP000829998">
    <property type="component" value="Chromosome"/>
</dbReference>
<evidence type="ECO:0000313" key="4">
    <source>
        <dbReference type="Proteomes" id="UP000829998"/>
    </source>
</evidence>
<dbReference type="InterPro" id="IPR050194">
    <property type="entry name" value="Glycosyltransferase_grp1"/>
</dbReference>